<proteinExistence type="predicted"/>
<sequence length="123" mass="14315">MWFVSVLQRKTVYVIAWEQPLFIGSISNRFRVAARRQENKSPNKPKIKIFSFRVVSKFTEAGIAPIIIIHSIPYFDLLYVVLSLRSGVIYLRPMVIGSIMRYSVNNICYIFRNYLYIGGDIFA</sequence>
<accession>A0ABM6DPL6</accession>
<protein>
    <submittedName>
        <fullName evidence="2">Uncharacterized protein</fullName>
    </submittedName>
</protein>
<reference evidence="2 3" key="1">
    <citation type="submission" date="2016-06" db="EMBL/GenBank/DDBJ databases">
        <title>Bacterial characters and pathogenicity of Xenorhabdus hominickii from an entomopathogenic nematode, Steinernema monticolum.</title>
        <authorList>
            <person name="Park Y."/>
            <person name="Kim Y."/>
        </authorList>
    </citation>
    <scope>NUCLEOTIDE SEQUENCE [LARGE SCALE GENOMIC DNA]</scope>
    <source>
        <strain evidence="2 3">ANU1</strain>
    </source>
</reference>
<dbReference type="Proteomes" id="UP000094600">
    <property type="component" value="Chromosome"/>
</dbReference>
<gene>
    <name evidence="2" type="ORF">A9255_04160</name>
</gene>
<keyword evidence="1" id="KW-0812">Transmembrane</keyword>
<feature type="transmembrane region" description="Helical" evidence="1">
    <location>
        <begin position="62"/>
        <end position="82"/>
    </location>
</feature>
<evidence type="ECO:0000256" key="1">
    <source>
        <dbReference type="SAM" id="Phobius"/>
    </source>
</evidence>
<keyword evidence="1" id="KW-0472">Membrane</keyword>
<evidence type="ECO:0000313" key="3">
    <source>
        <dbReference type="Proteomes" id="UP000094600"/>
    </source>
</evidence>
<name>A0ABM6DPL6_XENHO</name>
<keyword evidence="3" id="KW-1185">Reference proteome</keyword>
<organism evidence="2 3">
    <name type="scientific">Xenorhabdus hominickii</name>
    <dbReference type="NCBI Taxonomy" id="351679"/>
    <lineage>
        <taxon>Bacteria</taxon>
        <taxon>Pseudomonadati</taxon>
        <taxon>Pseudomonadota</taxon>
        <taxon>Gammaproteobacteria</taxon>
        <taxon>Enterobacterales</taxon>
        <taxon>Morganellaceae</taxon>
        <taxon>Xenorhabdus</taxon>
    </lineage>
</organism>
<keyword evidence="1" id="KW-1133">Transmembrane helix</keyword>
<dbReference type="EMBL" id="CP016176">
    <property type="protein sequence ID" value="AOM39840.1"/>
    <property type="molecule type" value="Genomic_DNA"/>
</dbReference>
<evidence type="ECO:0000313" key="2">
    <source>
        <dbReference type="EMBL" id="AOM39840.1"/>
    </source>
</evidence>